<dbReference type="AlphaFoldDB" id="A0AAE9YJB6"/>
<sequence length="316" mass="33738">MTRKIIIDTDPGIDDAMAIMLAFNAPSLDVLGLTTTFGNVPVSLATSNALKLAELAQKNVPVAEGVATPLAAPQLPHPDFVHGKDGFGNINWPAETTKADGRSAAEFIVETVRANPNEVTLIALGPLGNLAKALELDPEIVNLVDEVILMGGAAVEPGNVTPVAEANIINDPHAADIVFTADWPVTMVGLDVTHKVMMDETLLQKIRAADSKAGELLYQSTQFYFDFYNKTFGIEGCFVHDASTIVYAMAPDVFTTEPGIVRVATEGVAIGQTIIAHPDKHYPLPHWQDKPQSKICMGVDSKRLLAVIEDTFAGAA</sequence>
<evidence type="ECO:0000259" key="3">
    <source>
        <dbReference type="Pfam" id="PF01156"/>
    </source>
</evidence>
<evidence type="ECO:0000313" key="4">
    <source>
        <dbReference type="EMBL" id="WDD97054.1"/>
    </source>
</evidence>
<keyword evidence="2" id="KW-0326">Glycosidase</keyword>
<dbReference type="InterPro" id="IPR036452">
    <property type="entry name" value="Ribo_hydro-like"/>
</dbReference>
<organism evidence="4 5">
    <name type="scientific">Thalassomonas actiniarum</name>
    <dbReference type="NCBI Taxonomy" id="485447"/>
    <lineage>
        <taxon>Bacteria</taxon>
        <taxon>Pseudomonadati</taxon>
        <taxon>Pseudomonadota</taxon>
        <taxon>Gammaproteobacteria</taxon>
        <taxon>Alteromonadales</taxon>
        <taxon>Colwelliaceae</taxon>
        <taxon>Thalassomonas</taxon>
    </lineage>
</organism>
<feature type="domain" description="Inosine/uridine-preferring nucleoside hydrolase" evidence="3">
    <location>
        <begin position="5"/>
        <end position="305"/>
    </location>
</feature>
<dbReference type="GO" id="GO:0006152">
    <property type="term" value="P:purine nucleoside catabolic process"/>
    <property type="evidence" value="ECO:0007669"/>
    <property type="project" value="TreeGrafter"/>
</dbReference>
<dbReference type="CDD" id="cd02650">
    <property type="entry name" value="nuc_hydro_CaPnhB"/>
    <property type="match status" value="1"/>
</dbReference>
<dbReference type="Gene3D" id="3.90.245.10">
    <property type="entry name" value="Ribonucleoside hydrolase-like"/>
    <property type="match status" value="1"/>
</dbReference>
<evidence type="ECO:0000256" key="1">
    <source>
        <dbReference type="ARBA" id="ARBA00022801"/>
    </source>
</evidence>
<dbReference type="SUPFAM" id="SSF53590">
    <property type="entry name" value="Nucleoside hydrolase"/>
    <property type="match status" value="1"/>
</dbReference>
<name>A0AAE9YJB6_9GAMM</name>
<keyword evidence="5" id="KW-1185">Reference proteome</keyword>
<dbReference type="Pfam" id="PF01156">
    <property type="entry name" value="IU_nuc_hydro"/>
    <property type="match status" value="1"/>
</dbReference>
<dbReference type="EMBL" id="CP059735">
    <property type="protein sequence ID" value="WDD97054.1"/>
    <property type="molecule type" value="Genomic_DNA"/>
</dbReference>
<dbReference type="InterPro" id="IPR023186">
    <property type="entry name" value="IUNH"/>
</dbReference>
<evidence type="ECO:0000313" key="5">
    <source>
        <dbReference type="Proteomes" id="UP000032568"/>
    </source>
</evidence>
<accession>A0AAE9YJB6</accession>
<dbReference type="PANTHER" id="PTHR12304:SF4">
    <property type="entry name" value="URIDINE NUCLEOSIDASE"/>
    <property type="match status" value="1"/>
</dbReference>
<reference evidence="4 5" key="1">
    <citation type="journal article" date="2015" name="Genome Announc.">
        <title>Draft Genome Sequences of Marine Isolates of Thalassomonas viridans and Thalassomonas actiniarum.</title>
        <authorList>
            <person name="Olonade I."/>
            <person name="van Zyl L.J."/>
            <person name="Trindade M."/>
        </authorList>
    </citation>
    <scope>NUCLEOTIDE SEQUENCE [LARGE SCALE GENOMIC DNA]</scope>
    <source>
        <strain evidence="4 5">A5K-106</strain>
    </source>
</reference>
<proteinExistence type="predicted"/>
<protein>
    <submittedName>
        <fullName evidence="4">Nucleoside hydrolase</fullName>
    </submittedName>
</protein>
<dbReference type="RefSeq" id="WP_044831679.1">
    <property type="nucleotide sequence ID" value="NZ_CP059735.1"/>
</dbReference>
<evidence type="ECO:0000256" key="2">
    <source>
        <dbReference type="ARBA" id="ARBA00023295"/>
    </source>
</evidence>
<dbReference type="Proteomes" id="UP000032568">
    <property type="component" value="Chromosome"/>
</dbReference>
<dbReference type="InterPro" id="IPR001910">
    <property type="entry name" value="Inosine/uridine_hydrolase_dom"/>
</dbReference>
<dbReference type="PANTHER" id="PTHR12304">
    <property type="entry name" value="INOSINE-URIDINE PREFERRING NUCLEOSIDE HYDROLASE"/>
    <property type="match status" value="1"/>
</dbReference>
<keyword evidence="1 4" id="KW-0378">Hydrolase</keyword>
<gene>
    <name evidence="4" type="ORF">SG35_017020</name>
</gene>
<dbReference type="GO" id="GO:0008477">
    <property type="term" value="F:purine nucleosidase activity"/>
    <property type="evidence" value="ECO:0007669"/>
    <property type="project" value="TreeGrafter"/>
</dbReference>
<dbReference type="GO" id="GO:0005829">
    <property type="term" value="C:cytosol"/>
    <property type="evidence" value="ECO:0007669"/>
    <property type="project" value="TreeGrafter"/>
</dbReference>
<dbReference type="KEGG" id="tact:SG35_017020"/>
<reference evidence="4 5" key="2">
    <citation type="journal article" date="2022" name="Mar. Drugs">
        <title>Bioassay-Guided Fractionation Leads to the Detection of Cholic Acid Generated by the Rare Thalassomonas sp.</title>
        <authorList>
            <person name="Pheiffer F."/>
            <person name="Schneider Y.K."/>
            <person name="Hansen E.H."/>
            <person name="Andersen J.H."/>
            <person name="Isaksson J."/>
            <person name="Busche T."/>
            <person name="R C."/>
            <person name="Kalinowski J."/>
            <person name="Zyl L.V."/>
            <person name="Trindade M."/>
        </authorList>
    </citation>
    <scope>NUCLEOTIDE SEQUENCE [LARGE SCALE GENOMIC DNA]</scope>
    <source>
        <strain evidence="4 5">A5K-106</strain>
    </source>
</reference>